<organism evidence="2 3">
    <name type="scientific">Vasconcelosia minhoensis LEGE 07310</name>
    <dbReference type="NCBI Taxonomy" id="915328"/>
    <lineage>
        <taxon>Bacteria</taxon>
        <taxon>Bacillati</taxon>
        <taxon>Cyanobacteriota</taxon>
        <taxon>Cyanophyceae</taxon>
        <taxon>Nodosilineales</taxon>
        <taxon>Cymatolegaceae</taxon>
        <taxon>Vasconcelosia</taxon>
        <taxon>Vasconcelosia minhoensis</taxon>
    </lineage>
</organism>
<evidence type="ECO:0000313" key="2">
    <source>
        <dbReference type="EMBL" id="MBE9075897.1"/>
    </source>
</evidence>
<evidence type="ECO:0000256" key="1">
    <source>
        <dbReference type="SAM" id="MobiDB-lite"/>
    </source>
</evidence>
<name>A0A8J7AUW9_9CYAN</name>
<keyword evidence="2" id="KW-0456">Lyase</keyword>
<dbReference type="PIRSF" id="PIRSF007313">
    <property type="entry name" value="PhnI"/>
    <property type="match status" value="1"/>
</dbReference>
<feature type="compositionally biased region" description="Low complexity" evidence="1">
    <location>
        <begin position="402"/>
        <end position="412"/>
    </location>
</feature>
<feature type="region of interest" description="Disordered" evidence="1">
    <location>
        <begin position="365"/>
        <end position="412"/>
    </location>
</feature>
<evidence type="ECO:0000313" key="3">
    <source>
        <dbReference type="Proteomes" id="UP000636505"/>
    </source>
</evidence>
<reference evidence="2" key="1">
    <citation type="submission" date="2020-10" db="EMBL/GenBank/DDBJ databases">
        <authorList>
            <person name="Castelo-Branco R."/>
            <person name="Eusebio N."/>
            <person name="Adriana R."/>
            <person name="Vieira A."/>
            <person name="Brugerolle De Fraissinette N."/>
            <person name="Rezende De Castro R."/>
            <person name="Schneider M.P."/>
            <person name="Vasconcelos V."/>
            <person name="Leao P.N."/>
        </authorList>
    </citation>
    <scope>NUCLEOTIDE SEQUENCE</scope>
    <source>
        <strain evidence="2">LEGE 07310</strain>
    </source>
</reference>
<sequence>MSYVAVKGGAKAIANSEALLQAQRRGEQTVPELSLEQIKQQMALAVDRVISEGSLYDRDLAALAIKQSWGDLVEAAFLLRAYRTTLPRFYYSQPVDTGQMQLQRRISSIFKDLPGGQQLGASFDYIHRLLDFKLAAEDNQFPAPESETDNQPVPRVVDVLGKEGLIQAENPIQQPNNGATQSEENVFDLTRQPQQLPAGRDARLQNLARADEGFLLSLAYSSQRGYGNSHPFAGEIRVGQVEVVICPEELGFEVAIASITLTEVQMVNQFKGSSAIPPQFTRGYGLTFGYNERKAMAMALVDRCLRAEEFGETVQGPAQDEEFVLSHSDNVAAQGFVQHLKLPHYIDFQAELNLVRKLRQEYQQSNQATQSTEVEIKQAENFDSANIENNSVPTPISPPLDHPTTPHHSPTP</sequence>
<dbReference type="AlphaFoldDB" id="A0A8J7AUW9"/>
<protein>
    <submittedName>
        <fullName evidence="2">Carbon-phosphorus lyase complex subunit PhnI</fullName>
    </submittedName>
</protein>
<dbReference type="GO" id="GO:0016829">
    <property type="term" value="F:lyase activity"/>
    <property type="evidence" value="ECO:0007669"/>
    <property type="project" value="UniProtKB-KW"/>
</dbReference>
<feature type="compositionally biased region" description="Polar residues" evidence="1">
    <location>
        <begin position="381"/>
        <end position="394"/>
    </location>
</feature>
<dbReference type="RefSeq" id="WP_193904563.1">
    <property type="nucleotide sequence ID" value="NZ_JADEXG010000002.1"/>
</dbReference>
<dbReference type="GO" id="GO:0019634">
    <property type="term" value="P:organic phosphonate metabolic process"/>
    <property type="evidence" value="ECO:0007669"/>
    <property type="project" value="InterPro"/>
</dbReference>
<accession>A0A8J7AUW9</accession>
<comment type="caution">
    <text evidence="2">The sequence shown here is derived from an EMBL/GenBank/DDBJ whole genome shotgun (WGS) entry which is preliminary data.</text>
</comment>
<gene>
    <name evidence="2" type="ORF">IQ241_01060</name>
</gene>
<keyword evidence="3" id="KW-1185">Reference proteome</keyword>
<dbReference type="Pfam" id="PF05861">
    <property type="entry name" value="PhnI"/>
    <property type="match status" value="1"/>
</dbReference>
<proteinExistence type="predicted"/>
<dbReference type="EMBL" id="JADEXG010000002">
    <property type="protein sequence ID" value="MBE9075897.1"/>
    <property type="molecule type" value="Genomic_DNA"/>
</dbReference>
<dbReference type="Proteomes" id="UP000636505">
    <property type="component" value="Unassembled WGS sequence"/>
</dbReference>
<dbReference type="InterPro" id="IPR008773">
    <property type="entry name" value="PhnI"/>
</dbReference>